<feature type="domain" description="N-acetyltransferase" evidence="4">
    <location>
        <begin position="164"/>
        <end position="322"/>
    </location>
</feature>
<dbReference type="EMBL" id="JBBPFD010000002">
    <property type="protein sequence ID" value="KAK7939100.1"/>
    <property type="molecule type" value="Genomic_DNA"/>
</dbReference>
<name>A0AAW0PUB9_9GOBI</name>
<evidence type="ECO:0000256" key="1">
    <source>
        <dbReference type="ARBA" id="ARBA00022679"/>
    </source>
</evidence>
<feature type="compositionally biased region" description="Polar residues" evidence="2">
    <location>
        <begin position="1"/>
        <end position="14"/>
    </location>
</feature>
<dbReference type="InterPro" id="IPR016181">
    <property type="entry name" value="Acyl_CoA_acyltransferase"/>
</dbReference>
<organism evidence="5 6">
    <name type="scientific">Mugilogobius chulae</name>
    <name type="common">yellowstripe goby</name>
    <dbReference type="NCBI Taxonomy" id="88201"/>
    <lineage>
        <taxon>Eukaryota</taxon>
        <taxon>Metazoa</taxon>
        <taxon>Chordata</taxon>
        <taxon>Craniata</taxon>
        <taxon>Vertebrata</taxon>
        <taxon>Euteleostomi</taxon>
        <taxon>Actinopterygii</taxon>
        <taxon>Neopterygii</taxon>
        <taxon>Teleostei</taxon>
        <taxon>Neoteleostei</taxon>
        <taxon>Acanthomorphata</taxon>
        <taxon>Gobiaria</taxon>
        <taxon>Gobiiformes</taxon>
        <taxon>Gobioidei</taxon>
        <taxon>Gobiidae</taxon>
        <taxon>Gobionellinae</taxon>
        <taxon>Mugilogobius</taxon>
    </lineage>
</organism>
<sequence length="322" mass="35406">MFSTFQTSCAQQVLQRDRGRARGAAQTEGLCRETQPWVSPGSGTDRDRVETGQKDPAERARLGQKDPAERARLGQKDPAERARLEQKDPADRLKPQRPPVVMELQVRPFRPSDSAPVWRLFSAGVVEYTGPCFYQALRCRSHRLTLCALCLCGLALGAWQGAGSELGAWLWAGLGAALLPALWLAATSGRAETCWTWAELRSAWAGLLGGGGGAKRRSHIVGTVAVVEKQDGPLRTAEVFRMSVCPSVRRSGLGLRLLHTALRWCEERGVARVDLHTSSCGAAALALYAKAGFTVVREVRRDAELLPRIARHKLTYMEKRLR</sequence>
<dbReference type="InterPro" id="IPR000182">
    <property type="entry name" value="GNAT_dom"/>
</dbReference>
<dbReference type="Pfam" id="PF00583">
    <property type="entry name" value="Acetyltransf_1"/>
    <property type="match status" value="1"/>
</dbReference>
<dbReference type="PANTHER" id="PTHR13947">
    <property type="entry name" value="GNAT FAMILY N-ACETYLTRANSFERASE"/>
    <property type="match status" value="1"/>
</dbReference>
<dbReference type="SUPFAM" id="SSF55729">
    <property type="entry name" value="Acyl-CoA N-acyltransferases (Nat)"/>
    <property type="match status" value="1"/>
</dbReference>
<evidence type="ECO:0000313" key="6">
    <source>
        <dbReference type="Proteomes" id="UP001460270"/>
    </source>
</evidence>
<dbReference type="AlphaFoldDB" id="A0AAW0PUB9"/>
<evidence type="ECO:0000256" key="3">
    <source>
        <dbReference type="SAM" id="Phobius"/>
    </source>
</evidence>
<feature type="transmembrane region" description="Helical" evidence="3">
    <location>
        <begin position="144"/>
        <end position="162"/>
    </location>
</feature>
<dbReference type="PANTHER" id="PTHR13947:SF37">
    <property type="entry name" value="LD18367P"/>
    <property type="match status" value="1"/>
</dbReference>
<keyword evidence="3" id="KW-0472">Membrane</keyword>
<dbReference type="Gene3D" id="3.40.630.30">
    <property type="match status" value="1"/>
</dbReference>
<dbReference type="InterPro" id="IPR050769">
    <property type="entry name" value="NAT_camello-type"/>
</dbReference>
<evidence type="ECO:0000256" key="2">
    <source>
        <dbReference type="SAM" id="MobiDB-lite"/>
    </source>
</evidence>
<dbReference type="Proteomes" id="UP001460270">
    <property type="component" value="Unassembled WGS sequence"/>
</dbReference>
<gene>
    <name evidence="5" type="ORF">WMY93_002426</name>
</gene>
<protein>
    <recommendedName>
        <fullName evidence="4">N-acetyltransferase domain-containing protein</fullName>
    </recommendedName>
</protein>
<keyword evidence="1" id="KW-0808">Transferase</keyword>
<dbReference type="CDD" id="cd04301">
    <property type="entry name" value="NAT_SF"/>
    <property type="match status" value="1"/>
</dbReference>
<evidence type="ECO:0000259" key="4">
    <source>
        <dbReference type="PROSITE" id="PS51186"/>
    </source>
</evidence>
<evidence type="ECO:0000313" key="5">
    <source>
        <dbReference type="EMBL" id="KAK7939100.1"/>
    </source>
</evidence>
<keyword evidence="3" id="KW-1133">Transmembrane helix</keyword>
<dbReference type="GO" id="GO:0008080">
    <property type="term" value="F:N-acetyltransferase activity"/>
    <property type="evidence" value="ECO:0007669"/>
    <property type="project" value="InterPro"/>
</dbReference>
<feature type="transmembrane region" description="Helical" evidence="3">
    <location>
        <begin position="168"/>
        <end position="186"/>
    </location>
</feature>
<proteinExistence type="predicted"/>
<keyword evidence="6" id="KW-1185">Reference proteome</keyword>
<accession>A0AAW0PUB9</accession>
<feature type="region of interest" description="Disordered" evidence="2">
    <location>
        <begin position="1"/>
        <end position="99"/>
    </location>
</feature>
<reference evidence="6" key="1">
    <citation type="submission" date="2024-04" db="EMBL/GenBank/DDBJ databases">
        <title>Salinicola lusitanus LLJ914,a marine bacterium isolated from the Okinawa Trough.</title>
        <authorList>
            <person name="Li J."/>
        </authorList>
    </citation>
    <scope>NUCLEOTIDE SEQUENCE [LARGE SCALE GENOMIC DNA]</scope>
</reference>
<dbReference type="PROSITE" id="PS51186">
    <property type="entry name" value="GNAT"/>
    <property type="match status" value="1"/>
</dbReference>
<feature type="compositionally biased region" description="Basic and acidic residues" evidence="2">
    <location>
        <begin position="44"/>
        <end position="94"/>
    </location>
</feature>
<keyword evidence="3" id="KW-0812">Transmembrane</keyword>
<comment type="caution">
    <text evidence="5">The sequence shown here is derived from an EMBL/GenBank/DDBJ whole genome shotgun (WGS) entry which is preliminary data.</text>
</comment>